<evidence type="ECO:0000313" key="2">
    <source>
        <dbReference type="Proteomes" id="UP000288805"/>
    </source>
</evidence>
<name>A0A438KNR4_VITVI</name>
<dbReference type="PANTHER" id="PTHR35460:SF1">
    <property type="entry name" value="TRNA LIGASE 1"/>
    <property type="match status" value="1"/>
</dbReference>
<keyword evidence="1" id="KW-0436">Ligase</keyword>
<dbReference type="EMBL" id="QGNW01000002">
    <property type="protein sequence ID" value="RVX22843.1"/>
    <property type="molecule type" value="Genomic_DNA"/>
</dbReference>
<protein>
    <submittedName>
        <fullName evidence="1">tRNA ligase 1</fullName>
    </submittedName>
</protein>
<dbReference type="GO" id="GO:0006388">
    <property type="term" value="P:tRNA splicing, via endonucleolytic cleavage and ligation"/>
    <property type="evidence" value="ECO:0007669"/>
    <property type="project" value="InterPro"/>
</dbReference>
<organism evidence="1 2">
    <name type="scientific">Vitis vinifera</name>
    <name type="common">Grape</name>
    <dbReference type="NCBI Taxonomy" id="29760"/>
    <lineage>
        <taxon>Eukaryota</taxon>
        <taxon>Viridiplantae</taxon>
        <taxon>Streptophyta</taxon>
        <taxon>Embryophyta</taxon>
        <taxon>Tracheophyta</taxon>
        <taxon>Spermatophyta</taxon>
        <taxon>Magnoliopsida</taxon>
        <taxon>eudicotyledons</taxon>
        <taxon>Gunneridae</taxon>
        <taxon>Pentapetalae</taxon>
        <taxon>rosids</taxon>
        <taxon>Vitales</taxon>
        <taxon>Vitaceae</taxon>
        <taxon>Viteae</taxon>
        <taxon>Vitis</taxon>
    </lineage>
</organism>
<dbReference type="PANTHER" id="PTHR35460">
    <property type="entry name" value="TRNA LIGASE 1"/>
    <property type="match status" value="1"/>
</dbReference>
<accession>A0A438KNR4</accession>
<gene>
    <name evidence="1" type="primary">RNL_0</name>
    <name evidence="1" type="ORF">CK203_008099</name>
</gene>
<reference evidence="1 2" key="1">
    <citation type="journal article" date="2018" name="PLoS Genet.">
        <title>Population sequencing reveals clonal diversity and ancestral inbreeding in the grapevine cultivar Chardonnay.</title>
        <authorList>
            <person name="Roach M.J."/>
            <person name="Johnson D.L."/>
            <person name="Bohlmann J."/>
            <person name="van Vuuren H.J."/>
            <person name="Jones S.J."/>
            <person name="Pretorius I.S."/>
            <person name="Schmidt S.A."/>
            <person name="Borneman A.R."/>
        </authorList>
    </citation>
    <scope>NUCLEOTIDE SEQUENCE [LARGE SCALE GENOMIC DNA]</scope>
    <source>
        <strain evidence="2">cv. Chardonnay</strain>
        <tissue evidence="1">Leaf</tissue>
    </source>
</reference>
<dbReference type="GO" id="GO:0003972">
    <property type="term" value="F:RNA ligase (ATP) activity"/>
    <property type="evidence" value="ECO:0007669"/>
    <property type="project" value="InterPro"/>
</dbReference>
<sequence>MIEDMCRSTRASAVPVVPDSEGTDSNPFSLDALAVFMFRVLQRVNHPGNLDKASPNAGYVLLMFYHLYEARHDIYVASRKEFESELIERFGSLVKMPLLKSDRSTMPDSVKNCLEEGINLYRLHTNRHGSGKVRCGAKTMHVRWKHQNQQHSS</sequence>
<proteinExistence type="predicted"/>
<dbReference type="InterPro" id="IPR038837">
    <property type="entry name" value="tRNA_ligase_1"/>
</dbReference>
<dbReference type="AlphaFoldDB" id="A0A438KNR4"/>
<comment type="caution">
    <text evidence="1">The sequence shown here is derived from an EMBL/GenBank/DDBJ whole genome shotgun (WGS) entry which is preliminary data.</text>
</comment>
<evidence type="ECO:0000313" key="1">
    <source>
        <dbReference type="EMBL" id="RVX22843.1"/>
    </source>
</evidence>
<dbReference type="Proteomes" id="UP000288805">
    <property type="component" value="Unassembled WGS sequence"/>
</dbReference>